<feature type="active site" evidence="3">
    <location>
        <position position="75"/>
    </location>
</feature>
<evidence type="ECO:0000256" key="5">
    <source>
        <dbReference type="SAM" id="SignalP"/>
    </source>
</evidence>
<accession>A0AAD5BBF2</accession>
<sequence length="369" mass="39977">MKFSTSVLVAVLASVASATPIAKRQVKYLAHQVDAYELPGNSKREELLGFTNTGTRYTTDLELGSSKEKVKVMIDTASWRLNVPGPGAKCLDTEPCPTGSVFDPERSTTFHNSSIPQSSGYGRGTTKVTSFRVYDDVFFDNGDKIPQFQFDVANATSFELGWFGIRRYSQQDASYVYSAKKAGLINTAGYSLYLGNGDQSGTLLLGAVDSDKYEGDLAFFDNTDFEVEFDSVTTGNGQTIQIGSAIGLDSGDPEIRLNQNIVDAIYKEVGANKDGDAPCANVLNVNKSLKFALGGITVDVPYSDLFYRESSGSSTCGSYITNTYATQGDQNIGLPFVKQIYLASSFDSGTFGVAPVKHTDESNIVDFWF</sequence>
<comment type="caution">
    <text evidence="7">The sequence shown here is derived from an EMBL/GenBank/DDBJ whole genome shotgun (WGS) entry which is preliminary data.</text>
</comment>
<evidence type="ECO:0000256" key="2">
    <source>
        <dbReference type="ARBA" id="ARBA00023157"/>
    </source>
</evidence>
<dbReference type="InterPro" id="IPR033121">
    <property type="entry name" value="PEPTIDASE_A1"/>
</dbReference>
<keyword evidence="5" id="KW-0732">Signal</keyword>
<evidence type="ECO:0000256" key="1">
    <source>
        <dbReference type="ARBA" id="ARBA00007447"/>
    </source>
</evidence>
<protein>
    <recommendedName>
        <fullName evidence="6">Peptidase A1 domain-containing protein</fullName>
    </recommendedName>
</protein>
<comment type="similarity">
    <text evidence="1">Belongs to the peptidase A1 family.</text>
</comment>
<feature type="disulfide bond" evidence="4">
    <location>
        <begin position="279"/>
        <end position="316"/>
    </location>
</feature>
<dbReference type="InterPro" id="IPR001461">
    <property type="entry name" value="Aspartic_peptidase_A1"/>
</dbReference>
<feature type="domain" description="Peptidase A1" evidence="6">
    <location>
        <begin position="57"/>
        <end position="354"/>
    </location>
</feature>
<keyword evidence="2 4" id="KW-1015">Disulfide bond</keyword>
<dbReference type="PROSITE" id="PS51767">
    <property type="entry name" value="PEPTIDASE_A1"/>
    <property type="match status" value="1"/>
</dbReference>
<feature type="active site" evidence="3">
    <location>
        <position position="249"/>
    </location>
</feature>
<dbReference type="RefSeq" id="XP_051607135.1">
    <property type="nucleotide sequence ID" value="XM_051753876.1"/>
</dbReference>
<dbReference type="GeneID" id="76152417"/>
<reference evidence="7 8" key="1">
    <citation type="journal article" date="2022" name="DNA Res.">
        <title>Genome analysis of five recently described species of the CUG-Ser clade uncovers Candida theae as a new hybrid lineage with pathogenic potential in the Candida parapsilosis species complex.</title>
        <authorList>
            <person name="Mixao V."/>
            <person name="Del Olmo V."/>
            <person name="Hegedusova E."/>
            <person name="Saus E."/>
            <person name="Pryszcz L."/>
            <person name="Cillingova A."/>
            <person name="Nosek J."/>
            <person name="Gabaldon T."/>
        </authorList>
    </citation>
    <scope>NUCLEOTIDE SEQUENCE [LARGE SCALE GENOMIC DNA]</scope>
    <source>
        <strain evidence="7 8">CBS 12239</strain>
    </source>
</reference>
<proteinExistence type="inferred from homology"/>
<dbReference type="PANTHER" id="PTHR47966:SF51">
    <property type="entry name" value="BETA-SITE APP-CLEAVING ENZYME, ISOFORM A-RELATED"/>
    <property type="match status" value="1"/>
</dbReference>
<evidence type="ECO:0000313" key="7">
    <source>
        <dbReference type="EMBL" id="KAI5950206.1"/>
    </source>
</evidence>
<dbReference type="GO" id="GO:0004190">
    <property type="term" value="F:aspartic-type endopeptidase activity"/>
    <property type="evidence" value="ECO:0007669"/>
    <property type="project" value="InterPro"/>
</dbReference>
<dbReference type="Gene3D" id="2.40.70.10">
    <property type="entry name" value="Acid Proteases"/>
    <property type="match status" value="2"/>
</dbReference>
<keyword evidence="8" id="KW-1185">Reference proteome</keyword>
<feature type="chain" id="PRO_5042204601" description="Peptidase A1 domain-containing protein" evidence="5">
    <location>
        <begin position="19"/>
        <end position="369"/>
    </location>
</feature>
<evidence type="ECO:0000259" key="6">
    <source>
        <dbReference type="PROSITE" id="PS51767"/>
    </source>
</evidence>
<evidence type="ECO:0000256" key="3">
    <source>
        <dbReference type="PIRSR" id="PIRSR601461-1"/>
    </source>
</evidence>
<gene>
    <name evidence="7" type="ORF">KGF57_004373</name>
</gene>
<dbReference type="InterPro" id="IPR021109">
    <property type="entry name" value="Peptidase_aspartic_dom_sf"/>
</dbReference>
<feature type="signal peptide" evidence="5">
    <location>
        <begin position="1"/>
        <end position="18"/>
    </location>
</feature>
<dbReference type="EMBL" id="JAIHNG010000159">
    <property type="protein sequence ID" value="KAI5950206.1"/>
    <property type="molecule type" value="Genomic_DNA"/>
</dbReference>
<evidence type="ECO:0000313" key="8">
    <source>
        <dbReference type="Proteomes" id="UP001204833"/>
    </source>
</evidence>
<dbReference type="AlphaFoldDB" id="A0AAD5BBF2"/>
<dbReference type="GO" id="GO:0006508">
    <property type="term" value="P:proteolysis"/>
    <property type="evidence" value="ECO:0007669"/>
    <property type="project" value="InterPro"/>
</dbReference>
<dbReference type="Pfam" id="PF00026">
    <property type="entry name" value="Asp"/>
    <property type="match status" value="1"/>
</dbReference>
<dbReference type="PANTHER" id="PTHR47966">
    <property type="entry name" value="BETA-SITE APP-CLEAVING ENZYME, ISOFORM A-RELATED"/>
    <property type="match status" value="1"/>
</dbReference>
<dbReference type="Proteomes" id="UP001204833">
    <property type="component" value="Unassembled WGS sequence"/>
</dbReference>
<dbReference type="SUPFAM" id="SSF50630">
    <property type="entry name" value="Acid proteases"/>
    <property type="match status" value="1"/>
</dbReference>
<organism evidence="7 8">
    <name type="scientific">Candida theae</name>
    <dbReference type="NCBI Taxonomy" id="1198502"/>
    <lineage>
        <taxon>Eukaryota</taxon>
        <taxon>Fungi</taxon>
        <taxon>Dikarya</taxon>
        <taxon>Ascomycota</taxon>
        <taxon>Saccharomycotina</taxon>
        <taxon>Pichiomycetes</taxon>
        <taxon>Debaryomycetaceae</taxon>
        <taxon>Candida/Lodderomyces clade</taxon>
        <taxon>Candida</taxon>
    </lineage>
</organism>
<evidence type="ECO:0000256" key="4">
    <source>
        <dbReference type="PIRSR" id="PIRSR601461-2"/>
    </source>
</evidence>
<name>A0AAD5BBF2_9ASCO</name>